<proteinExistence type="predicted"/>
<sequence>MAIKRHKKQKLRNAEYYDLQPILDKLYSDSKKGKIFKDLMSIIRSEQNIRLAYRNLKKNEGSKTAGVDKKNIVFLKSWKSDDLVKYVQRRLQWYRPQAVKRVEIPKPNGKKRPLGIPTIMDRLIQQCILQVLEPICEAKFHDKSFGFRPLRSAENAVAQAYKYMQIQHLGYVVNMDIKSFFDNVSHGKLLKQLWTLGIRDKTLICIISAMLKAEIAEIGFPEKGTPQGGIISPLLSNVVLNELDWWISNQWETIKMKKNYRYVRNDNGVTDNSYAYKILREKSKLKECYLLRYADDFKIFCRTKADARKIYAATKLWLKDRLGLEISEEKSKIVNLKRQNSEFLGFTLRLKPNGDRRGKTRYTVVSHISTKAIKKVGTKAKQLVTEIQKPANTEAEYRAIALYNAYVIGVHNYYQIATHISKDFREIAFKVKRTLSKLKRRPTNDKCILLKYIKERYGKSKELLFVRDNPIVPIAYIQTVAPKLRRRKSNIYTPEGRAGIHDNLEKVNLKLLNYLMINPVKGETVEYNDNRLALYCAQNGKCAISGQLLEIGDIHCHHKISRKNGGSDNYGNLVLVTEVIHKLLHVVRSETIERLLREISLDDKQIAKLNTLRVKNNLDKI</sequence>
<keyword evidence="2" id="KW-0548">Nucleotidyltransferase</keyword>
<keyword evidence="2" id="KW-0808">Transferase</keyword>
<dbReference type="PANTHER" id="PTHR34047:SF8">
    <property type="entry name" value="PROTEIN YKFC"/>
    <property type="match status" value="1"/>
</dbReference>
<accession>A0A9D1EXM0</accession>
<organism evidence="2 3">
    <name type="scientific">Candidatus Scatousia excrementigallinarum</name>
    <dbReference type="NCBI Taxonomy" id="2840935"/>
    <lineage>
        <taxon>Bacteria</taxon>
        <taxon>Candidatus Scatousia</taxon>
    </lineage>
</organism>
<dbReference type="PROSITE" id="PS50878">
    <property type="entry name" value="RT_POL"/>
    <property type="match status" value="1"/>
</dbReference>
<dbReference type="Gene3D" id="1.10.30.50">
    <property type="match status" value="1"/>
</dbReference>
<dbReference type="InterPro" id="IPR030931">
    <property type="entry name" value="Group_II_RT_mat"/>
</dbReference>
<evidence type="ECO:0000259" key="1">
    <source>
        <dbReference type="PROSITE" id="PS50878"/>
    </source>
</evidence>
<dbReference type="PANTHER" id="PTHR34047">
    <property type="entry name" value="NUCLEAR INTRON MATURASE 1, MITOCHONDRIAL-RELATED"/>
    <property type="match status" value="1"/>
</dbReference>
<keyword evidence="2" id="KW-0695">RNA-directed DNA polymerase</keyword>
<dbReference type="InterPro" id="IPR051083">
    <property type="entry name" value="GrpII_Intron_Splice-Mob/Def"/>
</dbReference>
<evidence type="ECO:0000313" key="3">
    <source>
        <dbReference type="Proteomes" id="UP000823928"/>
    </source>
</evidence>
<dbReference type="CDD" id="cd01651">
    <property type="entry name" value="RT_G2_intron"/>
    <property type="match status" value="1"/>
</dbReference>
<reference evidence="2" key="2">
    <citation type="journal article" date="2021" name="PeerJ">
        <title>Extensive microbial diversity within the chicken gut microbiome revealed by metagenomics and culture.</title>
        <authorList>
            <person name="Gilroy R."/>
            <person name="Ravi A."/>
            <person name="Getino M."/>
            <person name="Pursley I."/>
            <person name="Horton D.L."/>
            <person name="Alikhan N.F."/>
            <person name="Baker D."/>
            <person name="Gharbi K."/>
            <person name="Hall N."/>
            <person name="Watson M."/>
            <person name="Adriaenssens E.M."/>
            <person name="Foster-Nyarko E."/>
            <person name="Jarju S."/>
            <person name="Secka A."/>
            <person name="Antonio M."/>
            <person name="Oren A."/>
            <person name="Chaudhuri R.R."/>
            <person name="La Ragione R."/>
            <person name="Hildebrand F."/>
            <person name="Pallen M.J."/>
        </authorList>
    </citation>
    <scope>NUCLEOTIDE SEQUENCE</scope>
    <source>
        <strain evidence="2">6276</strain>
    </source>
</reference>
<feature type="domain" description="Reverse transcriptase" evidence="1">
    <location>
        <begin position="85"/>
        <end position="348"/>
    </location>
</feature>
<dbReference type="InterPro" id="IPR003615">
    <property type="entry name" value="HNH_nuc"/>
</dbReference>
<dbReference type="GO" id="GO:0003964">
    <property type="term" value="F:RNA-directed DNA polymerase activity"/>
    <property type="evidence" value="ECO:0007669"/>
    <property type="project" value="UniProtKB-KW"/>
</dbReference>
<comment type="caution">
    <text evidence="2">The sequence shown here is derived from an EMBL/GenBank/DDBJ whole genome shotgun (WGS) entry which is preliminary data.</text>
</comment>
<dbReference type="EMBL" id="DVIU01000068">
    <property type="protein sequence ID" value="HIS35626.1"/>
    <property type="molecule type" value="Genomic_DNA"/>
</dbReference>
<dbReference type="SMART" id="SM00507">
    <property type="entry name" value="HNHc"/>
    <property type="match status" value="1"/>
</dbReference>
<dbReference type="Proteomes" id="UP000823928">
    <property type="component" value="Unassembled WGS sequence"/>
</dbReference>
<dbReference type="EC" id="2.7.7.49" evidence="2"/>
<dbReference type="Pfam" id="PF00078">
    <property type="entry name" value="RVT_1"/>
    <property type="match status" value="1"/>
</dbReference>
<dbReference type="CDD" id="cd00085">
    <property type="entry name" value="HNHc"/>
    <property type="match status" value="1"/>
</dbReference>
<protein>
    <submittedName>
        <fullName evidence="2">Group II intron reverse transcriptase/maturase</fullName>
        <ecNumber evidence="2">2.7.7.49</ecNumber>
    </submittedName>
</protein>
<reference evidence="2" key="1">
    <citation type="submission" date="2020-10" db="EMBL/GenBank/DDBJ databases">
        <authorList>
            <person name="Gilroy R."/>
        </authorList>
    </citation>
    <scope>NUCLEOTIDE SEQUENCE</scope>
    <source>
        <strain evidence="2">6276</strain>
    </source>
</reference>
<dbReference type="NCBIfam" id="TIGR04416">
    <property type="entry name" value="group_II_RT_mat"/>
    <property type="match status" value="1"/>
</dbReference>
<dbReference type="InterPro" id="IPR000477">
    <property type="entry name" value="RT_dom"/>
</dbReference>
<gene>
    <name evidence="2" type="primary">ltrA</name>
    <name evidence="2" type="ORF">IAC10_03215</name>
</gene>
<name>A0A9D1EXM0_9BACT</name>
<dbReference type="SUPFAM" id="SSF56672">
    <property type="entry name" value="DNA/RNA polymerases"/>
    <property type="match status" value="1"/>
</dbReference>
<evidence type="ECO:0000313" key="2">
    <source>
        <dbReference type="EMBL" id="HIS35626.1"/>
    </source>
</evidence>
<dbReference type="AlphaFoldDB" id="A0A9D1EXM0"/>
<dbReference type="InterPro" id="IPR043502">
    <property type="entry name" value="DNA/RNA_pol_sf"/>
</dbReference>